<dbReference type="SUPFAM" id="SSF102114">
    <property type="entry name" value="Radical SAM enzymes"/>
    <property type="match status" value="1"/>
</dbReference>
<dbReference type="RefSeq" id="WP_129209515.1">
    <property type="nucleotide sequence ID" value="NZ_BMGU01000002.1"/>
</dbReference>
<proteinExistence type="predicted"/>
<name>A0A4Q1S9X2_9BACT</name>
<gene>
    <name evidence="3" type="ORF">ESZ00_16965</name>
</gene>
<reference evidence="3 4" key="1">
    <citation type="journal article" date="2016" name="Int. J. Syst. Evol. Microbiol.">
        <title>Acidipila dinghuensis sp. nov., an acidobacterium isolated from forest soil.</title>
        <authorList>
            <person name="Jiang Y.W."/>
            <person name="Wang J."/>
            <person name="Chen M.H."/>
            <person name="Lv Y.Y."/>
            <person name="Qiu L.H."/>
        </authorList>
    </citation>
    <scope>NUCLEOTIDE SEQUENCE [LARGE SCALE GENOMIC DNA]</scope>
    <source>
        <strain evidence="3 4">DHOF10</strain>
    </source>
</reference>
<dbReference type="InterPro" id="IPR007197">
    <property type="entry name" value="rSAM"/>
</dbReference>
<dbReference type="PIRSF" id="PIRSF004954">
    <property type="entry name" value="Radical_SAM"/>
    <property type="match status" value="1"/>
</dbReference>
<dbReference type="Proteomes" id="UP000290253">
    <property type="component" value="Unassembled WGS sequence"/>
</dbReference>
<evidence type="ECO:0000313" key="3">
    <source>
        <dbReference type="EMBL" id="RXS93739.1"/>
    </source>
</evidence>
<dbReference type="EMBL" id="SDMK01000004">
    <property type="protein sequence ID" value="RXS93739.1"/>
    <property type="molecule type" value="Genomic_DNA"/>
</dbReference>
<feature type="region of interest" description="Disordered" evidence="1">
    <location>
        <begin position="118"/>
        <end position="156"/>
    </location>
</feature>
<evidence type="ECO:0000256" key="1">
    <source>
        <dbReference type="SAM" id="MobiDB-lite"/>
    </source>
</evidence>
<dbReference type="InterPro" id="IPR006638">
    <property type="entry name" value="Elp3/MiaA/NifB-like_rSAM"/>
</dbReference>
<dbReference type="OrthoDB" id="4501995at2"/>
<evidence type="ECO:0000259" key="2">
    <source>
        <dbReference type="SMART" id="SM00729"/>
    </source>
</evidence>
<keyword evidence="4" id="KW-1185">Reference proteome</keyword>
<organism evidence="3 4">
    <name type="scientific">Silvibacterium dinghuense</name>
    <dbReference type="NCBI Taxonomy" id="1560006"/>
    <lineage>
        <taxon>Bacteria</taxon>
        <taxon>Pseudomonadati</taxon>
        <taxon>Acidobacteriota</taxon>
        <taxon>Terriglobia</taxon>
        <taxon>Terriglobales</taxon>
        <taxon>Acidobacteriaceae</taxon>
        <taxon>Silvibacterium</taxon>
    </lineage>
</organism>
<dbReference type="GO" id="GO:0003824">
    <property type="term" value="F:catalytic activity"/>
    <property type="evidence" value="ECO:0007669"/>
    <property type="project" value="InterPro"/>
</dbReference>
<evidence type="ECO:0000313" key="4">
    <source>
        <dbReference type="Proteomes" id="UP000290253"/>
    </source>
</evidence>
<dbReference type="SFLD" id="SFLDS00029">
    <property type="entry name" value="Radical_SAM"/>
    <property type="match status" value="1"/>
</dbReference>
<sequence length="390" mass="43427">MGESDLSGSTEHYPASPTGRDRWIIEHRAGVRNDDGIPIAEHRAALSPYEPYGFFLEEEPAAGGHIAPCVTILLTNRECPWRCAMCDLWRNTLTTTVPTGAIPSQIDHALNHLPPLSSRPAFPNLSSRPEQREVEGPEVVSEAGEDTSQRNEALHPTPYPPYPAVIKLYNAGSFFDPRAIPPEDDEAIAARMQHFERVIVECHPALLGERTLRFRDLIPGKLEVAMGLETVHPEALEKLNKRMTLEQFRSASDWLRKHDIDLRVFLLVQPPFVPPAEALDWACRSIDFAHDCGATAISLLTTRGGNGAMEALAATGDFISPSLNTVEAAFEYGLSQQRSRIFLDTWDIPTHLTCESCREARIARIKTMNLTQQIQPRVSQHEPGCPTSRF</sequence>
<accession>A0A4Q1S9X2</accession>
<feature type="domain" description="Elp3/MiaA/NifB-like radical SAM core" evidence="2">
    <location>
        <begin position="69"/>
        <end position="332"/>
    </location>
</feature>
<protein>
    <submittedName>
        <fullName evidence="3">Radical SAM protein</fullName>
    </submittedName>
</protein>
<dbReference type="InterPro" id="IPR005909">
    <property type="entry name" value="RaSEA"/>
</dbReference>
<comment type="caution">
    <text evidence="3">The sequence shown here is derived from an EMBL/GenBank/DDBJ whole genome shotgun (WGS) entry which is preliminary data.</text>
</comment>
<dbReference type="GO" id="GO:0051536">
    <property type="term" value="F:iron-sulfur cluster binding"/>
    <property type="evidence" value="ECO:0007669"/>
    <property type="project" value="InterPro"/>
</dbReference>
<dbReference type="SMART" id="SM00729">
    <property type="entry name" value="Elp3"/>
    <property type="match status" value="1"/>
</dbReference>
<dbReference type="AlphaFoldDB" id="A0A4Q1S9X2"/>
<dbReference type="InterPro" id="IPR058240">
    <property type="entry name" value="rSAM_sf"/>
</dbReference>